<evidence type="ECO:0000259" key="6">
    <source>
        <dbReference type="Pfam" id="PF02922"/>
    </source>
</evidence>
<dbReference type="Gene3D" id="2.60.40.10">
    <property type="entry name" value="Immunoglobulins"/>
    <property type="match status" value="1"/>
</dbReference>
<name>T1AHN4_9ZZZZ</name>
<evidence type="ECO:0000256" key="5">
    <source>
        <dbReference type="ARBA" id="ARBA00023277"/>
    </source>
</evidence>
<evidence type="ECO:0000256" key="4">
    <source>
        <dbReference type="ARBA" id="ARBA00023056"/>
    </source>
</evidence>
<dbReference type="AlphaFoldDB" id="T1AHN4"/>
<feature type="non-terminal residue" evidence="7">
    <location>
        <position position="141"/>
    </location>
</feature>
<dbReference type="FunFam" id="2.60.40.10:FF:000169">
    <property type="entry name" value="1,4-alpha-glucan branching enzyme GlgB"/>
    <property type="match status" value="1"/>
</dbReference>
<reference evidence="7" key="2">
    <citation type="journal article" date="2014" name="ISME J.">
        <title>Microbial stratification in low pH oxic and suboxic macroscopic growths along an acid mine drainage.</title>
        <authorList>
            <person name="Mendez-Garcia C."/>
            <person name="Mesa V."/>
            <person name="Sprenger R.R."/>
            <person name="Richter M."/>
            <person name="Diez M.S."/>
            <person name="Solano J."/>
            <person name="Bargiela R."/>
            <person name="Golyshina O.V."/>
            <person name="Manteca A."/>
            <person name="Ramos J.L."/>
            <person name="Gallego J.R."/>
            <person name="Llorente I."/>
            <person name="Martins Dos Santos V.A."/>
            <person name="Jensen O.N."/>
            <person name="Pelaez A.I."/>
            <person name="Sanchez J."/>
            <person name="Ferrer M."/>
        </authorList>
    </citation>
    <scope>NUCLEOTIDE SEQUENCE</scope>
</reference>
<reference evidence="7" key="1">
    <citation type="submission" date="2013-08" db="EMBL/GenBank/DDBJ databases">
        <authorList>
            <person name="Mendez C."/>
            <person name="Richter M."/>
            <person name="Ferrer M."/>
            <person name="Sanchez J."/>
        </authorList>
    </citation>
    <scope>NUCLEOTIDE SEQUENCE</scope>
</reference>
<dbReference type="PANTHER" id="PTHR43651">
    <property type="entry name" value="1,4-ALPHA-GLUCAN-BRANCHING ENZYME"/>
    <property type="match status" value="1"/>
</dbReference>
<dbReference type="InterPro" id="IPR013783">
    <property type="entry name" value="Ig-like_fold"/>
</dbReference>
<keyword evidence="3" id="KW-0808">Transferase</keyword>
<organism evidence="7">
    <name type="scientific">mine drainage metagenome</name>
    <dbReference type="NCBI Taxonomy" id="410659"/>
    <lineage>
        <taxon>unclassified sequences</taxon>
        <taxon>metagenomes</taxon>
        <taxon>ecological metagenomes</taxon>
    </lineage>
</organism>
<evidence type="ECO:0000256" key="1">
    <source>
        <dbReference type="ARBA" id="ARBA00022600"/>
    </source>
</evidence>
<comment type="caution">
    <text evidence="7">The sequence shown here is derived from an EMBL/GenBank/DDBJ whole genome shotgun (WGS) entry which is preliminary data.</text>
</comment>
<accession>T1AHN4</accession>
<dbReference type="InterPro" id="IPR044143">
    <property type="entry name" value="GlgB_N_E_set_prok"/>
</dbReference>
<protein>
    <submittedName>
        <fullName evidence="7">1,4-alpha-glucan branching enzyme</fullName>
    </submittedName>
</protein>
<dbReference type="GO" id="GO:0005829">
    <property type="term" value="C:cytosol"/>
    <property type="evidence" value="ECO:0007669"/>
    <property type="project" value="TreeGrafter"/>
</dbReference>
<dbReference type="GO" id="GO:0003844">
    <property type="term" value="F:1,4-alpha-glucan branching enzyme activity"/>
    <property type="evidence" value="ECO:0007669"/>
    <property type="project" value="TreeGrafter"/>
</dbReference>
<keyword evidence="4" id="KW-0320">Glycogen biosynthesis</keyword>
<dbReference type="EMBL" id="AUZZ01007672">
    <property type="protein sequence ID" value="EQD41465.1"/>
    <property type="molecule type" value="Genomic_DNA"/>
</dbReference>
<dbReference type="SUPFAM" id="SSF81296">
    <property type="entry name" value="E set domains"/>
    <property type="match status" value="1"/>
</dbReference>
<keyword evidence="5" id="KW-0119">Carbohydrate metabolism</keyword>
<evidence type="ECO:0000313" key="7">
    <source>
        <dbReference type="EMBL" id="EQD41465.1"/>
    </source>
</evidence>
<keyword evidence="1" id="KW-0321">Glycogen metabolism</keyword>
<dbReference type="InterPro" id="IPR004193">
    <property type="entry name" value="Glyco_hydro_13_N"/>
</dbReference>
<proteinExistence type="predicted"/>
<dbReference type="GO" id="GO:0005978">
    <property type="term" value="P:glycogen biosynthetic process"/>
    <property type="evidence" value="ECO:0007669"/>
    <property type="project" value="UniProtKB-KW"/>
</dbReference>
<dbReference type="InterPro" id="IPR014756">
    <property type="entry name" value="Ig_E-set"/>
</dbReference>
<keyword evidence="2" id="KW-0328">Glycosyltransferase</keyword>
<evidence type="ECO:0000256" key="3">
    <source>
        <dbReference type="ARBA" id="ARBA00022679"/>
    </source>
</evidence>
<sequence>MLLTEHDIYLFREGTHGRAYEKLGAHILPAEGARPAGTHFAVWAPNAASVAVIGDFNGWNPQAHRLTPRDDSSGIWEGFIADIARGTLYKYHIISRHAGYTVAKSDPFAFRCETPPQTASVVWDLAYEWGDARWLANRAQT</sequence>
<gene>
    <name evidence="7" type="ORF">B2A_10657</name>
</gene>
<dbReference type="GO" id="GO:0004553">
    <property type="term" value="F:hydrolase activity, hydrolyzing O-glycosyl compounds"/>
    <property type="evidence" value="ECO:0007669"/>
    <property type="project" value="InterPro"/>
</dbReference>
<dbReference type="PANTHER" id="PTHR43651:SF3">
    <property type="entry name" value="1,4-ALPHA-GLUCAN-BRANCHING ENZYME"/>
    <property type="match status" value="1"/>
</dbReference>
<dbReference type="Pfam" id="PF02922">
    <property type="entry name" value="CBM_48"/>
    <property type="match status" value="1"/>
</dbReference>
<dbReference type="CDD" id="cd02855">
    <property type="entry name" value="E_set_GBE_prok_N"/>
    <property type="match status" value="1"/>
</dbReference>
<evidence type="ECO:0000256" key="2">
    <source>
        <dbReference type="ARBA" id="ARBA00022676"/>
    </source>
</evidence>
<feature type="domain" description="Glycoside hydrolase family 13 N-terminal" evidence="6">
    <location>
        <begin position="22"/>
        <end position="109"/>
    </location>
</feature>